<dbReference type="AlphaFoldDB" id="A0AAV4PF35"/>
<proteinExistence type="predicted"/>
<sequence length="75" mass="8736">MLIISAFFPEKKKEEKKNTEFVPLKRKQTTKWMEGGSNSKRKTARGVLHSPSKERFSSGLWAVWWGRNGYEGSFK</sequence>
<keyword evidence="3" id="KW-1185">Reference proteome</keyword>
<reference evidence="2 3" key="1">
    <citation type="submission" date="2021-06" db="EMBL/GenBank/DDBJ databases">
        <title>Caerostris extrusa draft genome.</title>
        <authorList>
            <person name="Kono N."/>
            <person name="Arakawa K."/>
        </authorList>
    </citation>
    <scope>NUCLEOTIDE SEQUENCE [LARGE SCALE GENOMIC DNA]</scope>
</reference>
<name>A0AAV4PF35_CAEEX</name>
<feature type="region of interest" description="Disordered" evidence="1">
    <location>
        <begin position="27"/>
        <end position="50"/>
    </location>
</feature>
<evidence type="ECO:0000313" key="2">
    <source>
        <dbReference type="EMBL" id="GIX94550.1"/>
    </source>
</evidence>
<dbReference type="Proteomes" id="UP001054945">
    <property type="component" value="Unassembled WGS sequence"/>
</dbReference>
<protein>
    <submittedName>
        <fullName evidence="2">Uncharacterized protein</fullName>
    </submittedName>
</protein>
<dbReference type="EMBL" id="BPLR01004392">
    <property type="protein sequence ID" value="GIX94550.1"/>
    <property type="molecule type" value="Genomic_DNA"/>
</dbReference>
<accession>A0AAV4PF35</accession>
<evidence type="ECO:0000256" key="1">
    <source>
        <dbReference type="SAM" id="MobiDB-lite"/>
    </source>
</evidence>
<comment type="caution">
    <text evidence="2">The sequence shown here is derived from an EMBL/GenBank/DDBJ whole genome shotgun (WGS) entry which is preliminary data.</text>
</comment>
<evidence type="ECO:0000313" key="3">
    <source>
        <dbReference type="Proteomes" id="UP001054945"/>
    </source>
</evidence>
<gene>
    <name evidence="2" type="ORF">CEXT_294741</name>
</gene>
<organism evidence="2 3">
    <name type="scientific">Caerostris extrusa</name>
    <name type="common">Bark spider</name>
    <name type="synonym">Caerostris bankana</name>
    <dbReference type="NCBI Taxonomy" id="172846"/>
    <lineage>
        <taxon>Eukaryota</taxon>
        <taxon>Metazoa</taxon>
        <taxon>Ecdysozoa</taxon>
        <taxon>Arthropoda</taxon>
        <taxon>Chelicerata</taxon>
        <taxon>Arachnida</taxon>
        <taxon>Araneae</taxon>
        <taxon>Araneomorphae</taxon>
        <taxon>Entelegynae</taxon>
        <taxon>Araneoidea</taxon>
        <taxon>Araneidae</taxon>
        <taxon>Caerostris</taxon>
    </lineage>
</organism>